<evidence type="ECO:0000256" key="1">
    <source>
        <dbReference type="SAM" id="MobiDB-lite"/>
    </source>
</evidence>
<sequence>MANHDHETRETTVVTSSGGGAGWFVAILLVLVLAFGAWYLFSAGTFSGGDSVNVTIDAPDAPAPEAPAPEAPAPAN</sequence>
<organism evidence="3 4">
    <name type="scientific">Oricola cellulosilytica</name>
    <dbReference type="NCBI Taxonomy" id="1429082"/>
    <lineage>
        <taxon>Bacteria</taxon>
        <taxon>Pseudomonadati</taxon>
        <taxon>Pseudomonadota</taxon>
        <taxon>Alphaproteobacteria</taxon>
        <taxon>Hyphomicrobiales</taxon>
        <taxon>Ahrensiaceae</taxon>
        <taxon>Oricola</taxon>
    </lineage>
</organism>
<dbReference type="EMBL" id="SJST01000001">
    <property type="protein sequence ID" value="TCD15931.1"/>
    <property type="molecule type" value="Genomic_DNA"/>
</dbReference>
<reference evidence="3 4" key="1">
    <citation type="journal article" date="2015" name="Antonie Van Leeuwenhoek">
        <title>Oricola cellulosilytica gen. nov., sp. nov., a cellulose-degrading bacterium of the family Phyllobacteriaceae isolated from surface seashore water, and emended descriptions of Mesorhizobium loti and Phyllobacterium myrsinacearum.</title>
        <authorList>
            <person name="Hameed A."/>
            <person name="Shahina M."/>
            <person name="Lai W.A."/>
            <person name="Lin S.Y."/>
            <person name="Young L.S."/>
            <person name="Liu Y.C."/>
            <person name="Hsu Y.H."/>
            <person name="Young C.C."/>
        </authorList>
    </citation>
    <scope>NUCLEOTIDE SEQUENCE [LARGE SCALE GENOMIC DNA]</scope>
    <source>
        <strain evidence="3 4">KCTC 52183</strain>
    </source>
</reference>
<accession>A0A4R0PEC0</accession>
<evidence type="ECO:0000313" key="3">
    <source>
        <dbReference type="EMBL" id="TCD15931.1"/>
    </source>
</evidence>
<feature type="compositionally biased region" description="Pro residues" evidence="1">
    <location>
        <begin position="61"/>
        <end position="76"/>
    </location>
</feature>
<dbReference type="Proteomes" id="UP000291301">
    <property type="component" value="Unassembled WGS sequence"/>
</dbReference>
<feature type="transmembrane region" description="Helical" evidence="2">
    <location>
        <begin position="20"/>
        <end position="41"/>
    </location>
</feature>
<keyword evidence="2" id="KW-0812">Transmembrane</keyword>
<keyword evidence="2" id="KW-0472">Membrane</keyword>
<proteinExistence type="predicted"/>
<keyword evidence="2" id="KW-1133">Transmembrane helix</keyword>
<evidence type="ECO:0000256" key="2">
    <source>
        <dbReference type="SAM" id="Phobius"/>
    </source>
</evidence>
<gene>
    <name evidence="3" type="ORF">E0D97_00370</name>
</gene>
<dbReference type="RefSeq" id="WP_131564328.1">
    <property type="nucleotide sequence ID" value="NZ_JAINFK010000001.1"/>
</dbReference>
<name>A0A4R0PEC0_9HYPH</name>
<feature type="region of interest" description="Disordered" evidence="1">
    <location>
        <begin position="54"/>
        <end position="76"/>
    </location>
</feature>
<evidence type="ECO:0000313" key="4">
    <source>
        <dbReference type="Proteomes" id="UP000291301"/>
    </source>
</evidence>
<dbReference type="AlphaFoldDB" id="A0A4R0PEC0"/>
<protein>
    <recommendedName>
        <fullName evidence="5">Dynamin</fullName>
    </recommendedName>
</protein>
<keyword evidence="4" id="KW-1185">Reference proteome</keyword>
<comment type="caution">
    <text evidence="3">The sequence shown here is derived from an EMBL/GenBank/DDBJ whole genome shotgun (WGS) entry which is preliminary data.</text>
</comment>
<evidence type="ECO:0008006" key="5">
    <source>
        <dbReference type="Google" id="ProtNLM"/>
    </source>
</evidence>